<protein>
    <submittedName>
        <fullName evidence="2">Uncharacterized protein</fullName>
    </submittedName>
</protein>
<dbReference type="AlphaFoldDB" id="A0A9N9PQ72"/>
<proteinExistence type="predicted"/>
<dbReference type="EMBL" id="CAJVRL010000035">
    <property type="protein sequence ID" value="CAG8950152.1"/>
    <property type="molecule type" value="Genomic_DNA"/>
</dbReference>
<comment type="caution">
    <text evidence="2">The sequence shown here is derived from an EMBL/GenBank/DDBJ whole genome shotgun (WGS) entry which is preliminary data.</text>
</comment>
<keyword evidence="3" id="KW-1185">Reference proteome</keyword>
<feature type="transmembrane region" description="Helical" evidence="1">
    <location>
        <begin position="31"/>
        <end position="50"/>
    </location>
</feature>
<sequence length="129" mass="14016">MPVLPNQLAARGDNPGNSSTKEFGKLGVPELLIIAFLGVVLLIWGVAEIYEKLHLRSLARKQRKEEAAQVFANNLRVYQAGRKGTGIEMKDPSPQMIDGMNGTTGGYAKLTVPPKAVFRRADGDLIDTP</sequence>
<evidence type="ECO:0000313" key="2">
    <source>
        <dbReference type="EMBL" id="CAG8950152.1"/>
    </source>
</evidence>
<name>A0A9N9PQ72_9HELO</name>
<gene>
    <name evidence="2" type="ORF">HYFRA_00008388</name>
</gene>
<keyword evidence="1" id="KW-1133">Transmembrane helix</keyword>
<keyword evidence="1" id="KW-0812">Transmembrane</keyword>
<organism evidence="2 3">
    <name type="scientific">Hymenoscyphus fraxineus</name>
    <dbReference type="NCBI Taxonomy" id="746836"/>
    <lineage>
        <taxon>Eukaryota</taxon>
        <taxon>Fungi</taxon>
        <taxon>Dikarya</taxon>
        <taxon>Ascomycota</taxon>
        <taxon>Pezizomycotina</taxon>
        <taxon>Leotiomycetes</taxon>
        <taxon>Helotiales</taxon>
        <taxon>Helotiaceae</taxon>
        <taxon>Hymenoscyphus</taxon>
    </lineage>
</organism>
<accession>A0A9N9PQ72</accession>
<dbReference type="Proteomes" id="UP000696280">
    <property type="component" value="Unassembled WGS sequence"/>
</dbReference>
<keyword evidence="1" id="KW-0472">Membrane</keyword>
<reference evidence="2" key="1">
    <citation type="submission" date="2021-07" db="EMBL/GenBank/DDBJ databases">
        <authorList>
            <person name="Durling M."/>
        </authorList>
    </citation>
    <scope>NUCLEOTIDE SEQUENCE</scope>
</reference>
<evidence type="ECO:0000256" key="1">
    <source>
        <dbReference type="SAM" id="Phobius"/>
    </source>
</evidence>
<evidence type="ECO:0000313" key="3">
    <source>
        <dbReference type="Proteomes" id="UP000696280"/>
    </source>
</evidence>